<dbReference type="EMBL" id="CM014094">
    <property type="protein sequence ID" value="TKS85151.1"/>
    <property type="molecule type" value="Genomic_DNA"/>
</dbReference>
<dbReference type="InterPro" id="IPR029017">
    <property type="entry name" value="Enolase-like_N"/>
</dbReference>
<organism evidence="1 2">
    <name type="scientific">Collichthys lucidus</name>
    <name type="common">Big head croaker</name>
    <name type="synonym">Sciaena lucida</name>
    <dbReference type="NCBI Taxonomy" id="240159"/>
    <lineage>
        <taxon>Eukaryota</taxon>
        <taxon>Metazoa</taxon>
        <taxon>Chordata</taxon>
        <taxon>Craniata</taxon>
        <taxon>Vertebrata</taxon>
        <taxon>Euteleostomi</taxon>
        <taxon>Actinopterygii</taxon>
        <taxon>Neopterygii</taxon>
        <taxon>Teleostei</taxon>
        <taxon>Neoteleostei</taxon>
        <taxon>Acanthomorphata</taxon>
        <taxon>Eupercaria</taxon>
        <taxon>Sciaenidae</taxon>
        <taxon>Collichthys</taxon>
    </lineage>
</organism>
<keyword evidence="2" id="KW-1185">Reference proteome</keyword>
<accession>A0A4U5VC59</accession>
<dbReference type="AlphaFoldDB" id="A0A4U5VC59"/>
<reference evidence="1 2" key="1">
    <citation type="submission" date="2019-01" db="EMBL/GenBank/DDBJ databases">
        <title>Genome Assembly of Collichthys lucidus.</title>
        <authorList>
            <person name="Cai M."/>
            <person name="Xiao S."/>
        </authorList>
    </citation>
    <scope>NUCLEOTIDE SEQUENCE [LARGE SCALE GENOMIC DNA]</scope>
    <source>
        <strain evidence="1">JT15FE1705JMU</strain>
        <tissue evidence="1">Muscle</tissue>
    </source>
</reference>
<evidence type="ECO:0000313" key="2">
    <source>
        <dbReference type="Proteomes" id="UP000298787"/>
    </source>
</evidence>
<protein>
    <submittedName>
        <fullName evidence="1">Enolase 4</fullName>
    </submittedName>
</protein>
<proteinExistence type="predicted"/>
<dbReference type="Proteomes" id="UP000298787">
    <property type="component" value="Chromosome 17"/>
</dbReference>
<dbReference type="STRING" id="240159.A0A4U5VC59"/>
<gene>
    <name evidence="1" type="ORF">D9C73_020192</name>
</gene>
<dbReference type="Gene3D" id="3.30.390.10">
    <property type="entry name" value="Enolase-like, N-terminal domain"/>
    <property type="match status" value="1"/>
</dbReference>
<evidence type="ECO:0000313" key="1">
    <source>
        <dbReference type="EMBL" id="TKS85151.1"/>
    </source>
</evidence>
<name>A0A4U5VC59_COLLU</name>
<sequence length="116" mass="13205">MSYQGFPKRPCTEERDAIKKAAAELFRVNRVPQEVERALNELFFHKPGDVYGYLSMSSAAISSQCGSKEISLDWKVQSQERADHVMTAVQWISDPLNNMLKAQNPCDQSEVDQILR</sequence>